<evidence type="ECO:0000313" key="1">
    <source>
        <dbReference type="EMBL" id="CAF0763669.1"/>
    </source>
</evidence>
<protein>
    <submittedName>
        <fullName evidence="1">Uncharacterized protein</fullName>
    </submittedName>
</protein>
<dbReference type="AlphaFoldDB" id="A0A813Q8L8"/>
<gene>
    <name evidence="1" type="ORF">EDS130_LOCUS2941</name>
</gene>
<dbReference type="Proteomes" id="UP000663852">
    <property type="component" value="Unassembled WGS sequence"/>
</dbReference>
<sequence>MNQVLQKRDLARLTLLTNSSTLADAQMIMNVSIQYALEQQLLINNYQDKSNISILQMSADTDDSSNMSVTLDFVIMYAHECLTCDQRRQRIIFNQLCSYKQLSSPIYFLIQNSNLSYTVSNAIIVYTPYISIDKIVVVTKIISNTPSGSQINITQSNNSSKLSSIFSVKNCTMIVSTSKSNYIATLDATSTQTSASQNDGPVPLVAASTMYPALAQIIERQAQFPNGSNAFNITISNVILQFWYSNSTIQMISDFMINFATSCDTSCMNQRNIQIASQLGNLTNTSIYMQPANTSNGQVQILKNGVYASYDYSLTIQVITNFSGTIVHTSSPTLTTIY</sequence>
<proteinExistence type="predicted"/>
<evidence type="ECO:0000313" key="2">
    <source>
        <dbReference type="Proteomes" id="UP000663852"/>
    </source>
</evidence>
<organism evidence="1 2">
    <name type="scientific">Adineta ricciae</name>
    <name type="common">Rotifer</name>
    <dbReference type="NCBI Taxonomy" id="249248"/>
    <lineage>
        <taxon>Eukaryota</taxon>
        <taxon>Metazoa</taxon>
        <taxon>Spiralia</taxon>
        <taxon>Gnathifera</taxon>
        <taxon>Rotifera</taxon>
        <taxon>Eurotatoria</taxon>
        <taxon>Bdelloidea</taxon>
        <taxon>Adinetida</taxon>
        <taxon>Adinetidae</taxon>
        <taxon>Adineta</taxon>
    </lineage>
</organism>
<comment type="caution">
    <text evidence="1">The sequence shown here is derived from an EMBL/GenBank/DDBJ whole genome shotgun (WGS) entry which is preliminary data.</text>
</comment>
<dbReference type="OrthoDB" id="10016926at2759"/>
<dbReference type="EMBL" id="CAJNOJ010000007">
    <property type="protein sequence ID" value="CAF0763669.1"/>
    <property type="molecule type" value="Genomic_DNA"/>
</dbReference>
<accession>A0A813Q8L8</accession>
<name>A0A813Q8L8_ADIRI</name>
<reference evidence="1" key="1">
    <citation type="submission" date="2021-02" db="EMBL/GenBank/DDBJ databases">
        <authorList>
            <person name="Nowell W R."/>
        </authorList>
    </citation>
    <scope>NUCLEOTIDE SEQUENCE</scope>
</reference>